<evidence type="ECO:0000313" key="2">
    <source>
        <dbReference type="EMBL" id="GLS73635.1"/>
    </source>
</evidence>
<keyword evidence="3" id="KW-1185">Reference proteome</keyword>
<evidence type="ECO:0000256" key="1">
    <source>
        <dbReference type="SAM" id="MobiDB-lite"/>
    </source>
</evidence>
<accession>A0AA37TKT8</accession>
<sequence>MQNPKATSETRVRQHAVGMRTPPRPASYEERPLYESARLQKTAGSVQCHATVRGTILLGRFGAVERVG</sequence>
<reference evidence="3" key="1">
    <citation type="journal article" date="2019" name="Int. J. Syst. Evol. Microbiol.">
        <title>The Global Catalogue of Microorganisms (GCM) 10K type strain sequencing project: providing services to taxonomists for standard genome sequencing and annotation.</title>
        <authorList>
            <consortium name="The Broad Institute Genomics Platform"/>
            <consortium name="The Broad Institute Genome Sequencing Center for Infectious Disease"/>
            <person name="Wu L."/>
            <person name="Ma J."/>
        </authorList>
    </citation>
    <scope>NUCLEOTIDE SEQUENCE [LARGE SCALE GENOMIC DNA]</scope>
    <source>
        <strain evidence="3">NBRC 103632</strain>
    </source>
</reference>
<evidence type="ECO:0000313" key="3">
    <source>
        <dbReference type="Proteomes" id="UP001157440"/>
    </source>
</evidence>
<organism evidence="2 3">
    <name type="scientific">Methylobacterium tardum</name>
    <dbReference type="NCBI Taxonomy" id="374432"/>
    <lineage>
        <taxon>Bacteria</taxon>
        <taxon>Pseudomonadati</taxon>
        <taxon>Pseudomonadota</taxon>
        <taxon>Alphaproteobacteria</taxon>
        <taxon>Hyphomicrobiales</taxon>
        <taxon>Methylobacteriaceae</taxon>
        <taxon>Methylobacterium</taxon>
    </lineage>
</organism>
<dbReference type="AlphaFoldDB" id="A0AA37TKT8"/>
<comment type="caution">
    <text evidence="2">The sequence shown here is derived from an EMBL/GenBank/DDBJ whole genome shotgun (WGS) entry which is preliminary data.</text>
</comment>
<feature type="region of interest" description="Disordered" evidence="1">
    <location>
        <begin position="1"/>
        <end position="29"/>
    </location>
</feature>
<dbReference type="EMBL" id="BSPL01000028">
    <property type="protein sequence ID" value="GLS73635.1"/>
    <property type="molecule type" value="Genomic_DNA"/>
</dbReference>
<name>A0AA37TKT8_9HYPH</name>
<protein>
    <submittedName>
        <fullName evidence="2">Uncharacterized protein</fullName>
    </submittedName>
</protein>
<gene>
    <name evidence="2" type="ORF">GCM10007890_56500</name>
</gene>
<proteinExistence type="predicted"/>
<dbReference type="Proteomes" id="UP001157440">
    <property type="component" value="Unassembled WGS sequence"/>
</dbReference>